<proteinExistence type="predicted"/>
<reference evidence="7" key="2">
    <citation type="journal article" date="2010" name="Infect. Immun.">
        <title>Evidence for the horizontal transfer of an unusual capsular polysaccharide biosynthesis locus in marine bacteria.</title>
        <authorList>
            <person name="Nakhamchik A."/>
            <person name="Wilde C."/>
            <person name="Chong H."/>
            <person name="Rowe-Magnus D.A."/>
        </authorList>
    </citation>
    <scope>NUCLEOTIDE SEQUENCE</scope>
    <source>
        <strain evidence="7">ATCC 27562</strain>
    </source>
</reference>
<feature type="transmembrane region" description="Helical" evidence="5">
    <location>
        <begin position="57"/>
        <end position="74"/>
    </location>
</feature>
<evidence type="ECO:0000256" key="1">
    <source>
        <dbReference type="ARBA" id="ARBA00004141"/>
    </source>
</evidence>
<keyword evidence="3 5" id="KW-1133">Transmembrane helix</keyword>
<sequence length="393" mass="45852">MITYNVRLKMGLSFLLFFSLFFNTQSNVIVFYLAFTLNLIYVFSCVLSRLKVKIEPFVYFYCVFLLWGILSIIWSRNVDLAINMSLRMVLLLLSMIFTINLNNKDESLIKAGYYGLLLGIILNVPLTFSDAYYISGRFSGTTINPNHISLFSGFVIFLTILNKRFLEKSVFLLAIILSSYLIFQTGSRKGLLLALVAVSIYLFKLDEKKATLSYSVVLCLAGFTILFIFFTNLDYLSTIHPTFFRFYELTQVNVSDLSREGFGGDSSTRWRLIFIVEAYNIFLKYPVTGIGLDNFKTIFSEELYSHNNYVELLSTLGFVGLILYYLFYFSIFKYVFRNRNVFCIFIMLFFLSMDFAMVSYFERMYILPLILIYFTTKRERPLESSTYNKRIPL</sequence>
<gene>
    <name evidence="7" type="primary">wzy</name>
</gene>
<name>E5F0T1_VIBVL</name>
<dbReference type="PANTHER" id="PTHR37422">
    <property type="entry name" value="TEICHURONIC ACID BIOSYNTHESIS PROTEIN TUAE"/>
    <property type="match status" value="1"/>
</dbReference>
<feature type="domain" description="O-antigen ligase-related" evidence="6">
    <location>
        <begin position="173"/>
        <end position="324"/>
    </location>
</feature>
<feature type="transmembrane region" description="Helical" evidence="5">
    <location>
        <begin position="169"/>
        <end position="184"/>
    </location>
</feature>
<feature type="transmembrane region" description="Helical" evidence="5">
    <location>
        <begin position="113"/>
        <end position="134"/>
    </location>
</feature>
<dbReference type="Pfam" id="PF04932">
    <property type="entry name" value="Wzy_C"/>
    <property type="match status" value="1"/>
</dbReference>
<evidence type="ECO:0000256" key="3">
    <source>
        <dbReference type="ARBA" id="ARBA00022989"/>
    </source>
</evidence>
<dbReference type="PANTHER" id="PTHR37422:SF17">
    <property type="entry name" value="O-ANTIGEN LIGASE"/>
    <property type="match status" value="1"/>
</dbReference>
<evidence type="ECO:0000256" key="5">
    <source>
        <dbReference type="SAM" id="Phobius"/>
    </source>
</evidence>
<keyword evidence="4 5" id="KW-0472">Membrane</keyword>
<feature type="transmembrane region" description="Helical" evidence="5">
    <location>
        <begin position="80"/>
        <end position="101"/>
    </location>
</feature>
<evidence type="ECO:0000256" key="2">
    <source>
        <dbReference type="ARBA" id="ARBA00022692"/>
    </source>
</evidence>
<evidence type="ECO:0000313" key="7">
    <source>
        <dbReference type="EMBL" id="ADO64242.1"/>
    </source>
</evidence>
<feature type="transmembrane region" description="Helical" evidence="5">
    <location>
        <begin position="212"/>
        <end position="230"/>
    </location>
</feature>
<accession>E5F0T1</accession>
<feature type="transmembrane region" description="Helical" evidence="5">
    <location>
        <begin position="29"/>
        <end position="50"/>
    </location>
</feature>
<dbReference type="EMBL" id="HM099886">
    <property type="protein sequence ID" value="ADO64242.1"/>
    <property type="molecule type" value="Genomic_DNA"/>
</dbReference>
<comment type="subcellular location">
    <subcellularLocation>
        <location evidence="1">Membrane</location>
        <topology evidence="1">Multi-pass membrane protein</topology>
    </subcellularLocation>
</comment>
<dbReference type="InterPro" id="IPR007016">
    <property type="entry name" value="O-antigen_ligase-rel_domated"/>
</dbReference>
<feature type="transmembrane region" description="Helical" evidence="5">
    <location>
        <begin position="146"/>
        <end position="162"/>
    </location>
</feature>
<feature type="transmembrane region" description="Helical" evidence="5">
    <location>
        <begin position="309"/>
        <end position="329"/>
    </location>
</feature>
<keyword evidence="2 5" id="KW-0812">Transmembrane</keyword>
<organism evidence="7">
    <name type="scientific">Vibrio vulnificus</name>
    <dbReference type="NCBI Taxonomy" id="672"/>
    <lineage>
        <taxon>Bacteria</taxon>
        <taxon>Pseudomonadati</taxon>
        <taxon>Pseudomonadota</taxon>
        <taxon>Gammaproteobacteria</taxon>
        <taxon>Vibrionales</taxon>
        <taxon>Vibrionaceae</taxon>
        <taxon>Vibrio</taxon>
    </lineage>
</organism>
<evidence type="ECO:0000256" key="4">
    <source>
        <dbReference type="ARBA" id="ARBA00023136"/>
    </source>
</evidence>
<reference evidence="7" key="1">
    <citation type="journal article" date="2007" name="Infect. Immun.">
        <title>Identification of a Wzy polymerase required for group IV capsular polysaccharide and lipopolysaccharide biosynthesis in Vibrio vulnificus.</title>
        <authorList>
            <person name="Nakhamchik A."/>
            <person name="Wilde C."/>
            <person name="Rowe-Magnus D.A."/>
        </authorList>
    </citation>
    <scope>NUCLEOTIDE SEQUENCE</scope>
    <source>
        <strain evidence="7">ATCC 27562</strain>
    </source>
</reference>
<feature type="transmembrane region" description="Helical" evidence="5">
    <location>
        <begin position="341"/>
        <end position="361"/>
    </location>
</feature>
<evidence type="ECO:0000259" key="6">
    <source>
        <dbReference type="Pfam" id="PF04932"/>
    </source>
</evidence>
<protein>
    <submittedName>
        <fullName evidence="7">Wzy</fullName>
    </submittedName>
</protein>
<dbReference type="AlphaFoldDB" id="E5F0T1"/>
<dbReference type="InterPro" id="IPR051533">
    <property type="entry name" value="WaaL-like"/>
</dbReference>
<dbReference type="GO" id="GO:0016020">
    <property type="term" value="C:membrane"/>
    <property type="evidence" value="ECO:0007669"/>
    <property type="project" value="UniProtKB-SubCell"/>
</dbReference>
<feature type="transmembrane region" description="Helical" evidence="5">
    <location>
        <begin position="190"/>
        <end position="205"/>
    </location>
</feature>